<dbReference type="STRING" id="266940.Krad_1746"/>
<dbReference type="Proteomes" id="UP000001116">
    <property type="component" value="Chromosome"/>
</dbReference>
<dbReference type="KEGG" id="kra:Krad_1746"/>
<evidence type="ECO:0000313" key="2">
    <source>
        <dbReference type="Proteomes" id="UP000001116"/>
    </source>
</evidence>
<reference evidence="2" key="1">
    <citation type="journal article" date="2008" name="PLoS ONE">
        <title>Survival in nuclear waste, extreme resistance, and potential applications gleaned from the genome sequence of Kineococcus radiotolerans SRS30216.</title>
        <authorList>
            <person name="Bagwell C.E."/>
            <person name="Bhat S."/>
            <person name="Hawkins G.M."/>
            <person name="Smith B.W."/>
            <person name="Biswas T."/>
            <person name="Hoover T.R."/>
            <person name="Saunders E."/>
            <person name="Han C.S."/>
            <person name="Tsodikov O.V."/>
            <person name="Shimkets L.J."/>
        </authorList>
    </citation>
    <scope>NUCLEOTIDE SEQUENCE [LARGE SCALE GENOMIC DNA]</scope>
    <source>
        <strain evidence="2">ATCC BAA-149 / DSM 14245 / SRS30216</strain>
    </source>
</reference>
<accession>A6W8U3</accession>
<name>A6W8U3_KINRD</name>
<proteinExistence type="predicted"/>
<dbReference type="HOGENOM" id="CLU_2193426_0_0_11"/>
<organism evidence="1 2">
    <name type="scientific">Kineococcus radiotolerans (strain ATCC BAA-149 / DSM 14245 / SRS30216)</name>
    <dbReference type="NCBI Taxonomy" id="266940"/>
    <lineage>
        <taxon>Bacteria</taxon>
        <taxon>Bacillati</taxon>
        <taxon>Actinomycetota</taxon>
        <taxon>Actinomycetes</taxon>
        <taxon>Kineosporiales</taxon>
        <taxon>Kineosporiaceae</taxon>
        <taxon>Kineococcus</taxon>
    </lineage>
</organism>
<protein>
    <submittedName>
        <fullName evidence="1">Uncharacterized protein</fullName>
    </submittedName>
</protein>
<gene>
    <name evidence="1" type="ordered locus">Krad_1746</name>
</gene>
<sequence length="108" mass="11806">MTQAPRWMALTSTPTPIGELRLATGEVYELRVHEVEQVLHRDADELQVTLRAMGTGAPDGPAPRFFGGVANHRLTRVNDDLLRARIPMDSPIARAAIAALTTQEPPRG</sequence>
<keyword evidence="2" id="KW-1185">Reference proteome</keyword>
<evidence type="ECO:0000313" key="1">
    <source>
        <dbReference type="EMBL" id="ABS03232.1"/>
    </source>
</evidence>
<dbReference type="AlphaFoldDB" id="A6W8U3"/>
<dbReference type="EMBL" id="CP000750">
    <property type="protein sequence ID" value="ABS03232.1"/>
    <property type="molecule type" value="Genomic_DNA"/>
</dbReference>
<dbReference type="RefSeq" id="WP_011981629.1">
    <property type="nucleotide sequence ID" value="NC_009664.2"/>
</dbReference>